<reference evidence="11 12" key="1">
    <citation type="submission" date="2016-10" db="EMBL/GenBank/DDBJ databases">
        <authorList>
            <person name="de Groot N.N."/>
        </authorList>
    </citation>
    <scope>NUCLEOTIDE SEQUENCE [LARGE SCALE GENOMIC DNA]</scope>
    <source>
        <strain evidence="11 12">DSM 46701</strain>
    </source>
</reference>
<evidence type="ECO:0000313" key="12">
    <source>
        <dbReference type="Proteomes" id="UP000199695"/>
    </source>
</evidence>
<dbReference type="RefSeq" id="WP_089966537.1">
    <property type="nucleotide sequence ID" value="NZ_FOCQ01000005.1"/>
</dbReference>
<name>A0A1H8D7S2_9BACL</name>
<dbReference type="EC" id="3.1.12.1" evidence="9"/>
<keyword evidence="7 9" id="KW-0051">Antiviral defense</keyword>
<evidence type="ECO:0000256" key="9">
    <source>
        <dbReference type="RuleBase" id="RU365022"/>
    </source>
</evidence>
<gene>
    <name evidence="11" type="ORF">SAMN05444955_1054</name>
</gene>
<dbReference type="Pfam" id="PF01930">
    <property type="entry name" value="Cas_Cas4"/>
    <property type="match status" value="1"/>
</dbReference>
<evidence type="ECO:0000313" key="11">
    <source>
        <dbReference type="EMBL" id="SEN02658.1"/>
    </source>
</evidence>
<dbReference type="InterPro" id="IPR011604">
    <property type="entry name" value="PDDEXK-like_dom_sf"/>
</dbReference>
<dbReference type="GO" id="GO:0046872">
    <property type="term" value="F:metal ion binding"/>
    <property type="evidence" value="ECO:0007669"/>
    <property type="project" value="UniProtKB-KW"/>
</dbReference>
<evidence type="ECO:0000256" key="7">
    <source>
        <dbReference type="ARBA" id="ARBA00023118"/>
    </source>
</evidence>
<evidence type="ECO:0000256" key="2">
    <source>
        <dbReference type="ARBA" id="ARBA00022723"/>
    </source>
</evidence>
<comment type="cofactor">
    <cofactor evidence="9">
        <name>Mg(2+)</name>
        <dbReference type="ChEBI" id="CHEBI:18420"/>
    </cofactor>
    <cofactor evidence="9">
        <name>Mn(2+)</name>
        <dbReference type="ChEBI" id="CHEBI:29035"/>
    </cofactor>
    <text evidence="9">Mg(2+) or Mn(2+) required for ssDNA cleavage activity.</text>
</comment>
<dbReference type="NCBIfam" id="TIGR00372">
    <property type="entry name" value="cas4"/>
    <property type="match status" value="1"/>
</dbReference>
<keyword evidence="6 9" id="KW-0411">Iron-sulfur</keyword>
<dbReference type="AlphaFoldDB" id="A0A1H8D7S2"/>
<dbReference type="GO" id="GO:0051536">
    <property type="term" value="F:iron-sulfur cluster binding"/>
    <property type="evidence" value="ECO:0007669"/>
    <property type="project" value="UniProtKB-KW"/>
</dbReference>
<comment type="cofactor">
    <cofactor evidence="9">
        <name>iron-sulfur cluster</name>
        <dbReference type="ChEBI" id="CHEBI:30408"/>
    </cofactor>
</comment>
<keyword evidence="5 9" id="KW-0408">Iron</keyword>
<proteinExistence type="inferred from homology"/>
<evidence type="ECO:0000256" key="8">
    <source>
        <dbReference type="ARBA" id="ARBA00023211"/>
    </source>
</evidence>
<dbReference type="InterPro" id="IPR022765">
    <property type="entry name" value="Dna2/Cas4_DUF83"/>
</dbReference>
<evidence type="ECO:0000259" key="10">
    <source>
        <dbReference type="Pfam" id="PF01930"/>
    </source>
</evidence>
<dbReference type="Proteomes" id="UP000199695">
    <property type="component" value="Unassembled WGS sequence"/>
</dbReference>
<dbReference type="STRING" id="1173111.SAMN05444955_1054"/>
<keyword evidence="1 9" id="KW-0540">Nuclease</keyword>
<evidence type="ECO:0000256" key="4">
    <source>
        <dbReference type="ARBA" id="ARBA00022839"/>
    </source>
</evidence>
<feature type="domain" description="DUF83" evidence="10">
    <location>
        <begin position="8"/>
        <end position="166"/>
    </location>
</feature>
<evidence type="ECO:0000256" key="5">
    <source>
        <dbReference type="ARBA" id="ARBA00023004"/>
    </source>
</evidence>
<keyword evidence="4 9" id="KW-0269">Exonuclease</keyword>
<dbReference type="PANTHER" id="PTHR37168">
    <property type="entry name" value="CRISPR-ASSOCIATED EXONUCLEASE CAS4"/>
    <property type="match status" value="1"/>
</dbReference>
<evidence type="ECO:0000256" key="3">
    <source>
        <dbReference type="ARBA" id="ARBA00022801"/>
    </source>
</evidence>
<dbReference type="OrthoDB" id="9794720at2"/>
<keyword evidence="2 9" id="KW-0479">Metal-binding</keyword>
<dbReference type="EMBL" id="FOCQ01000005">
    <property type="protein sequence ID" value="SEN02658.1"/>
    <property type="molecule type" value="Genomic_DNA"/>
</dbReference>
<accession>A0A1H8D7S2</accession>
<dbReference type="Gene3D" id="3.90.320.10">
    <property type="match status" value="1"/>
</dbReference>
<keyword evidence="12" id="KW-1185">Reference proteome</keyword>
<comment type="function">
    <text evidence="9">CRISPR (clustered regularly interspaced short palindromic repeat) is an adaptive immune system that provides protection against mobile genetic elements (viruses, transposable elements and conjugative plasmids). CRISPR clusters contain sequences complementary to antecedent mobile elements and target invading nucleic acids. CRISPR clusters are transcribed and processed into CRISPR RNA (crRNA).</text>
</comment>
<dbReference type="PANTHER" id="PTHR37168:SF1">
    <property type="entry name" value="CRISPR-ASSOCIATED EXONUCLEASE CAS4"/>
    <property type="match status" value="1"/>
</dbReference>
<sequence>MDIRLIGGQHFYYLESCKRQLWLYIHKVNLEENFESVELGRLIHDEYYQREDKEIRVDGMLIDFISRDGYVHETKSSKKPKKEHEIQPLFYAYYLKHILGYEQIKGAKIHYPLIKQVIELQLDEKRIQEVEEKISQILMIAKQKHMPEIHSNIRLCRKCAYFEFCHI</sequence>
<dbReference type="InterPro" id="IPR013343">
    <property type="entry name" value="CRISPR-assoc_prot_Cas4"/>
</dbReference>
<keyword evidence="3 9" id="KW-0378">Hydrolase</keyword>
<protein>
    <recommendedName>
        <fullName evidence="9">CRISPR-associated exonuclease Cas4</fullName>
        <ecNumber evidence="9">3.1.12.1</ecNumber>
    </recommendedName>
</protein>
<dbReference type="GO" id="GO:0004527">
    <property type="term" value="F:exonuclease activity"/>
    <property type="evidence" value="ECO:0007669"/>
    <property type="project" value="UniProtKB-KW"/>
</dbReference>
<dbReference type="GO" id="GO:0051607">
    <property type="term" value="P:defense response to virus"/>
    <property type="evidence" value="ECO:0007669"/>
    <property type="project" value="UniProtKB-KW"/>
</dbReference>
<evidence type="ECO:0000256" key="1">
    <source>
        <dbReference type="ARBA" id="ARBA00022722"/>
    </source>
</evidence>
<keyword evidence="8 9" id="KW-0464">Manganese</keyword>
<evidence type="ECO:0000256" key="6">
    <source>
        <dbReference type="ARBA" id="ARBA00023014"/>
    </source>
</evidence>
<comment type="similarity">
    <text evidence="9">Belongs to the CRISPR-associated exonuclease Cas4 family.</text>
</comment>
<organism evidence="11 12">
    <name type="scientific">Lihuaxuella thermophila</name>
    <dbReference type="NCBI Taxonomy" id="1173111"/>
    <lineage>
        <taxon>Bacteria</taxon>
        <taxon>Bacillati</taxon>
        <taxon>Bacillota</taxon>
        <taxon>Bacilli</taxon>
        <taxon>Bacillales</taxon>
        <taxon>Thermoactinomycetaceae</taxon>
        <taxon>Lihuaxuella</taxon>
    </lineage>
</organism>